<dbReference type="PANTHER" id="PTHR43101:SF1">
    <property type="entry name" value="BETA-FRUCTOSIDASE"/>
    <property type="match status" value="1"/>
</dbReference>
<dbReference type="OrthoDB" id="9776657at2"/>
<evidence type="ECO:0000313" key="6">
    <source>
        <dbReference type="EMBL" id="RJS45910.1"/>
    </source>
</evidence>
<proteinExistence type="inferred from homology"/>
<evidence type="ECO:0000256" key="1">
    <source>
        <dbReference type="ARBA" id="ARBA00009902"/>
    </source>
</evidence>
<dbReference type="Proteomes" id="UP000276542">
    <property type="component" value="Unassembled WGS sequence"/>
</dbReference>
<organism evidence="6 7">
    <name type="scientific">Nocardioides cavernaquae</name>
    <dbReference type="NCBI Taxonomy" id="2321396"/>
    <lineage>
        <taxon>Bacteria</taxon>
        <taxon>Bacillati</taxon>
        <taxon>Actinomycetota</taxon>
        <taxon>Actinomycetes</taxon>
        <taxon>Propionibacteriales</taxon>
        <taxon>Nocardioidaceae</taxon>
        <taxon>Nocardioides</taxon>
    </lineage>
</organism>
<sequence>MSVATHSRNGLRPALHLTPPEGWMNDPHGLIHLDGTYHLFFQYVPGSLTWRPDCHWGHATSTDLLHWDVHPIALFPDDDEVGVWSGSAVVGDDGVPVLLYTAAQEENLDRSLVRAAYPVSEDLVVWRKGEVLVRPREGDAVFRDPVVFREGDHWRMLVGQGTSDEVAGVAVYRSPDMKNWEYDGLLTTRPATADPYTGVAWECPQLVQRTRGLESDVLIVSVWNHGVTLNVAATAGIYVDGRFAQGEWQTLTAGTSGHYAASHFADVDGRPCVLFWIRDIMDPGTWVGAISVPYVVSDEDGRIVLTPHPSVAAVRTAPDGDEPATALDLEWSPRGIDHLSLVGPDCAVRADLAIADGVLTVTVPGADPVMVEHRAPTLRVIADAQVLEVVASGGLVGLPLTDVAGGFRPVADEPSRLAWWHLS</sequence>
<dbReference type="GO" id="GO:0005975">
    <property type="term" value="P:carbohydrate metabolic process"/>
    <property type="evidence" value="ECO:0007669"/>
    <property type="project" value="InterPro"/>
</dbReference>
<dbReference type="Pfam" id="PF00251">
    <property type="entry name" value="Glyco_hydro_32N"/>
    <property type="match status" value="1"/>
</dbReference>
<evidence type="ECO:0000256" key="4">
    <source>
        <dbReference type="ARBA" id="ARBA00023295"/>
    </source>
</evidence>
<dbReference type="AlphaFoldDB" id="A0A3A5HD04"/>
<evidence type="ECO:0000313" key="7">
    <source>
        <dbReference type="Proteomes" id="UP000276542"/>
    </source>
</evidence>
<keyword evidence="3 6" id="KW-0378">Hydrolase</keyword>
<comment type="similarity">
    <text evidence="1">Belongs to the glycosyl hydrolase 32 family.</text>
</comment>
<name>A0A3A5HD04_9ACTN</name>
<dbReference type="InterPro" id="IPR051214">
    <property type="entry name" value="GH32_Enzymes"/>
</dbReference>
<dbReference type="RefSeq" id="WP_120059809.1">
    <property type="nucleotide sequence ID" value="NZ_QYRP01000002.1"/>
</dbReference>
<keyword evidence="7" id="KW-1185">Reference proteome</keyword>
<accession>A0A3A5HD04</accession>
<keyword evidence="4" id="KW-0326">Glycosidase</keyword>
<dbReference type="InterPro" id="IPR001362">
    <property type="entry name" value="Glyco_hydro_32"/>
</dbReference>
<dbReference type="EC" id="3.2.1.26" evidence="2"/>
<dbReference type="GO" id="GO:0004564">
    <property type="term" value="F:beta-fructofuranosidase activity"/>
    <property type="evidence" value="ECO:0007669"/>
    <property type="project" value="UniProtKB-EC"/>
</dbReference>
<evidence type="ECO:0000259" key="5">
    <source>
        <dbReference type="Pfam" id="PF00251"/>
    </source>
</evidence>
<dbReference type="Gene3D" id="2.115.10.20">
    <property type="entry name" value="Glycosyl hydrolase domain, family 43"/>
    <property type="match status" value="1"/>
</dbReference>
<reference evidence="7" key="1">
    <citation type="submission" date="2018-09" db="EMBL/GenBank/DDBJ databases">
        <authorList>
            <person name="Zhu H."/>
        </authorList>
    </citation>
    <scope>NUCLEOTIDE SEQUENCE [LARGE SCALE GENOMIC DNA]</scope>
    <source>
        <strain evidence="7">K1W22B-1</strain>
    </source>
</reference>
<dbReference type="EMBL" id="QYRP01000002">
    <property type="protein sequence ID" value="RJS45910.1"/>
    <property type="molecule type" value="Genomic_DNA"/>
</dbReference>
<dbReference type="CDD" id="cd08996">
    <property type="entry name" value="GH32_FFase"/>
    <property type="match status" value="1"/>
</dbReference>
<comment type="caution">
    <text evidence="6">The sequence shown here is derived from an EMBL/GenBank/DDBJ whole genome shotgun (WGS) entry which is preliminary data.</text>
</comment>
<feature type="domain" description="Glycosyl hydrolase family 32 N-terminal" evidence="5">
    <location>
        <begin position="16"/>
        <end position="305"/>
    </location>
</feature>
<dbReference type="InterPro" id="IPR013148">
    <property type="entry name" value="Glyco_hydro_32_N"/>
</dbReference>
<dbReference type="PANTHER" id="PTHR43101">
    <property type="entry name" value="BETA-FRUCTOSIDASE"/>
    <property type="match status" value="1"/>
</dbReference>
<dbReference type="SUPFAM" id="SSF75005">
    <property type="entry name" value="Arabinanase/levansucrase/invertase"/>
    <property type="match status" value="1"/>
</dbReference>
<evidence type="ECO:0000256" key="2">
    <source>
        <dbReference type="ARBA" id="ARBA00012758"/>
    </source>
</evidence>
<dbReference type="InterPro" id="IPR023296">
    <property type="entry name" value="Glyco_hydro_beta-prop_sf"/>
</dbReference>
<dbReference type="SMART" id="SM00640">
    <property type="entry name" value="Glyco_32"/>
    <property type="match status" value="1"/>
</dbReference>
<evidence type="ECO:0000256" key="3">
    <source>
        <dbReference type="ARBA" id="ARBA00022801"/>
    </source>
</evidence>
<protein>
    <recommendedName>
        <fullName evidence="2">beta-fructofuranosidase</fullName>
        <ecNumber evidence="2">3.2.1.26</ecNumber>
    </recommendedName>
</protein>
<gene>
    <name evidence="6" type="ORF">D4739_06520</name>
</gene>